<keyword evidence="1" id="KW-0472">Membrane</keyword>
<dbReference type="AlphaFoldDB" id="A0A2K0AXC6"/>
<keyword evidence="1" id="KW-0812">Transmembrane</keyword>
<organism evidence="2 3">
    <name type="scientific">Staphylococcus haemolyticus</name>
    <dbReference type="NCBI Taxonomy" id="1283"/>
    <lineage>
        <taxon>Bacteria</taxon>
        <taxon>Bacillati</taxon>
        <taxon>Bacillota</taxon>
        <taxon>Bacilli</taxon>
        <taxon>Bacillales</taxon>
        <taxon>Staphylococcaceae</taxon>
        <taxon>Staphylococcus</taxon>
    </lineage>
</organism>
<evidence type="ECO:0000256" key="1">
    <source>
        <dbReference type="SAM" id="Phobius"/>
    </source>
</evidence>
<dbReference type="EMBL" id="LORN02000007">
    <property type="protein sequence ID" value="PNN29648.1"/>
    <property type="molecule type" value="Genomic_DNA"/>
</dbReference>
<reference evidence="2 3" key="1">
    <citation type="submission" date="2017-12" db="EMBL/GenBank/DDBJ databases">
        <title>FDA dAtabase for Regulatory Grade micrObial Sequences (FDA-ARGOS): Supporting development and validation of Infectious Disease Dx tests.</title>
        <authorList>
            <person name="Hoffmann M."/>
            <person name="Allard M."/>
            <person name="Evans P."/>
            <person name="Brown E."/>
            <person name="Tallon L."/>
            <person name="Sadzewicz L."/>
            <person name="Sengamalay N."/>
            <person name="Ott S."/>
            <person name="Godinez A."/>
            <person name="Nagaraj S."/>
            <person name="Vavikolanu K."/>
            <person name="Aluvathingal J."/>
            <person name="Nadendla S."/>
            <person name="Sichtig H."/>
        </authorList>
    </citation>
    <scope>NUCLEOTIDE SEQUENCE [LARGE SCALE GENOMIC DNA]</scope>
    <source>
        <strain evidence="2 3">FDAARGOS_148</strain>
    </source>
</reference>
<gene>
    <name evidence="2" type="ORF">AL503_002375</name>
</gene>
<evidence type="ECO:0000313" key="3">
    <source>
        <dbReference type="Proteomes" id="UP000053523"/>
    </source>
</evidence>
<keyword evidence="1" id="KW-1133">Transmembrane helix</keyword>
<accession>A0A2K0AXC6</accession>
<dbReference type="Proteomes" id="UP000053523">
    <property type="component" value="Unassembled WGS sequence"/>
</dbReference>
<evidence type="ECO:0000313" key="2">
    <source>
        <dbReference type="EMBL" id="PNN29648.1"/>
    </source>
</evidence>
<protein>
    <submittedName>
        <fullName evidence="2">Uncharacterized protein</fullName>
    </submittedName>
</protein>
<comment type="caution">
    <text evidence="2">The sequence shown here is derived from an EMBL/GenBank/DDBJ whole genome shotgun (WGS) entry which is preliminary data.</text>
</comment>
<feature type="transmembrane region" description="Helical" evidence="1">
    <location>
        <begin position="64"/>
        <end position="82"/>
    </location>
</feature>
<feature type="transmembrane region" description="Helical" evidence="1">
    <location>
        <begin position="35"/>
        <end position="58"/>
    </location>
</feature>
<sequence length="290" mass="33608">MSRIKSSYKIPMSINLSRWDTPISLKSGSVGLKPLTYKVIIIMAGTVVLWLATFIYMLKHDFGIFYSILFTIGYIMLCRISLKREKTGELGYTTFVPTYRYWVDYKKRFIQTRGTASAKEVTKLKWEIPIEKVDEDTGIIEFVNGDVGATLAVIGNGSQALFVDEKEKIIVAFQHFLQELKLGVSMTVESKQSRQDCSEQIENLERLKQKNTDPEVDQILSERIDILENVIQKRFKSTQQFIHLRAPNEDRLNECLENLKRQRGEGMLRYIEPLRGEKQQDKLKEFFSLS</sequence>
<name>A0A2K0AXC6_STAHA</name>
<proteinExistence type="predicted"/>